<dbReference type="AlphaFoldDB" id="A0A9E2P051"/>
<keyword evidence="1" id="KW-0808">Transferase</keyword>
<dbReference type="GO" id="GO:0016301">
    <property type="term" value="F:kinase activity"/>
    <property type="evidence" value="ECO:0007669"/>
    <property type="project" value="UniProtKB-KW"/>
</dbReference>
<dbReference type="Pfam" id="PF06293">
    <property type="entry name" value="Kdo"/>
    <property type="match status" value="1"/>
</dbReference>
<evidence type="ECO:0000313" key="1">
    <source>
        <dbReference type="EMBL" id="MBU3852439.1"/>
    </source>
</evidence>
<accession>A0A9E2P051</accession>
<protein>
    <submittedName>
        <fullName evidence="1">Lipopolysaccharide kinase InaA family protein</fullName>
    </submittedName>
</protein>
<organism evidence="1 2">
    <name type="scientific">Candidatus Paraprevotella stercoravium</name>
    <dbReference type="NCBI Taxonomy" id="2838725"/>
    <lineage>
        <taxon>Bacteria</taxon>
        <taxon>Pseudomonadati</taxon>
        <taxon>Bacteroidota</taxon>
        <taxon>Bacteroidia</taxon>
        <taxon>Bacteroidales</taxon>
        <taxon>Prevotellaceae</taxon>
        <taxon>Paraprevotella</taxon>
    </lineage>
</organism>
<keyword evidence="1" id="KW-0418">Kinase</keyword>
<dbReference type="EMBL" id="JAHLFU010000020">
    <property type="protein sequence ID" value="MBU3852439.1"/>
    <property type="molecule type" value="Genomic_DNA"/>
</dbReference>
<dbReference type="SUPFAM" id="SSF56112">
    <property type="entry name" value="Protein kinase-like (PK-like)"/>
    <property type="match status" value="1"/>
</dbReference>
<dbReference type="Proteomes" id="UP000823865">
    <property type="component" value="Unassembled WGS sequence"/>
</dbReference>
<dbReference type="InterPro" id="IPR011009">
    <property type="entry name" value="Kinase-like_dom_sf"/>
</dbReference>
<reference evidence="1" key="2">
    <citation type="submission" date="2021-04" db="EMBL/GenBank/DDBJ databases">
        <authorList>
            <person name="Gilroy R."/>
        </authorList>
    </citation>
    <scope>NUCLEOTIDE SEQUENCE</scope>
    <source>
        <strain evidence="1">G3-2149</strain>
    </source>
</reference>
<sequence length="247" mass="29556">MKVIINAQYKHLTDFIKNLPEAFGKEGETLYQGRNLIKAFTVQGTEIVVKHYKRPNFVQKIAYRWLRPSKAQRAYIFALRLASMNIDTPEAIAYIEKQRFGLFQDCWFVSARCHDEPLFPVLVERPDYDQELVKCFAQYLVKLHLKGFLHGDLNLANILFRKENQTFHFSVIDINRSKFIKHPSPKECLRNLMRVTHRIDLLRNIVTAYAEERQWNAKECCCKVEHFLHEFERRRARKYKWKKMCNK</sequence>
<gene>
    <name evidence="1" type="ORF">H9789_01170</name>
</gene>
<dbReference type="Gene3D" id="1.10.510.10">
    <property type="entry name" value="Transferase(Phosphotransferase) domain 1"/>
    <property type="match status" value="1"/>
</dbReference>
<name>A0A9E2P051_9BACT</name>
<proteinExistence type="predicted"/>
<evidence type="ECO:0000313" key="2">
    <source>
        <dbReference type="Proteomes" id="UP000823865"/>
    </source>
</evidence>
<reference evidence="1" key="1">
    <citation type="journal article" date="2021" name="PeerJ">
        <title>Extensive microbial diversity within the chicken gut microbiome revealed by metagenomics and culture.</title>
        <authorList>
            <person name="Gilroy R."/>
            <person name="Ravi A."/>
            <person name="Getino M."/>
            <person name="Pursley I."/>
            <person name="Horton D.L."/>
            <person name="Alikhan N.F."/>
            <person name="Baker D."/>
            <person name="Gharbi K."/>
            <person name="Hall N."/>
            <person name="Watson M."/>
            <person name="Adriaenssens E.M."/>
            <person name="Foster-Nyarko E."/>
            <person name="Jarju S."/>
            <person name="Secka A."/>
            <person name="Antonio M."/>
            <person name="Oren A."/>
            <person name="Chaudhuri R.R."/>
            <person name="La Ragione R."/>
            <person name="Hildebrand F."/>
            <person name="Pallen M.J."/>
        </authorList>
    </citation>
    <scope>NUCLEOTIDE SEQUENCE</scope>
    <source>
        <strain evidence="1">G3-2149</strain>
    </source>
</reference>
<comment type="caution">
    <text evidence="1">The sequence shown here is derived from an EMBL/GenBank/DDBJ whole genome shotgun (WGS) entry which is preliminary data.</text>
</comment>